<feature type="transmembrane region" description="Helical" evidence="8">
    <location>
        <begin position="1029"/>
        <end position="1052"/>
    </location>
</feature>
<dbReference type="InterPro" id="IPR017981">
    <property type="entry name" value="GPCR_2-like_7TM"/>
</dbReference>
<name>E4YQA4_OIKDI</name>
<proteinExistence type="inferred from homology"/>
<accession>E4YQA4</accession>
<dbReference type="CDD" id="cd22823">
    <property type="entry name" value="Gal_Rha_Lectin"/>
    <property type="match status" value="1"/>
</dbReference>
<feature type="domain" description="G-protein coupled receptors family 2 profile 2" evidence="10">
    <location>
        <begin position="807"/>
        <end position="1053"/>
    </location>
</feature>
<gene>
    <name evidence="11" type="ORF">GSOID_T00031130001</name>
</gene>
<evidence type="ECO:0000256" key="7">
    <source>
        <dbReference type="ARBA" id="ARBA00023180"/>
    </source>
</evidence>
<dbReference type="InterPro" id="IPR048072">
    <property type="entry name" value="7tmB2_latrophilin-like"/>
</dbReference>
<comment type="similarity">
    <text evidence="2">Belongs to the G-protein coupled receptor 2 family. Adhesion G-protein coupled receptor (ADGR) subfamily.</text>
</comment>
<evidence type="ECO:0000313" key="11">
    <source>
        <dbReference type="EMBL" id="CBY37649.1"/>
    </source>
</evidence>
<evidence type="ECO:0000256" key="4">
    <source>
        <dbReference type="ARBA" id="ARBA00022989"/>
    </source>
</evidence>
<dbReference type="AlphaFoldDB" id="E4YQA4"/>
<keyword evidence="6" id="KW-1015">Disulfide bond</keyword>
<evidence type="ECO:0000256" key="2">
    <source>
        <dbReference type="ARBA" id="ARBA00007343"/>
    </source>
</evidence>
<dbReference type="PANTHER" id="PTHR12011:SF347">
    <property type="entry name" value="FI21270P1-RELATED"/>
    <property type="match status" value="1"/>
</dbReference>
<feature type="transmembrane region" description="Helical" evidence="8">
    <location>
        <begin position="844"/>
        <end position="862"/>
    </location>
</feature>
<reference evidence="11" key="1">
    <citation type="journal article" date="2010" name="Science">
        <title>Plasticity of animal genome architecture unmasked by rapid evolution of a pelagic tunicate.</title>
        <authorList>
            <person name="Denoeud F."/>
            <person name="Henriet S."/>
            <person name="Mungpakdee S."/>
            <person name="Aury J.M."/>
            <person name="Da Silva C."/>
            <person name="Brinkmann H."/>
            <person name="Mikhaleva J."/>
            <person name="Olsen L.C."/>
            <person name="Jubin C."/>
            <person name="Canestro C."/>
            <person name="Bouquet J.M."/>
            <person name="Danks G."/>
            <person name="Poulain J."/>
            <person name="Campsteijn C."/>
            <person name="Adamski M."/>
            <person name="Cross I."/>
            <person name="Yadetie F."/>
            <person name="Muffato M."/>
            <person name="Louis A."/>
            <person name="Butcher S."/>
            <person name="Tsagkogeorga G."/>
            <person name="Konrad A."/>
            <person name="Singh S."/>
            <person name="Jensen M.F."/>
            <person name="Cong E.H."/>
            <person name="Eikeseth-Otteraa H."/>
            <person name="Noel B."/>
            <person name="Anthouard V."/>
            <person name="Porcel B.M."/>
            <person name="Kachouri-Lafond R."/>
            <person name="Nishino A."/>
            <person name="Ugolini M."/>
            <person name="Chourrout P."/>
            <person name="Nishida H."/>
            <person name="Aasland R."/>
            <person name="Huzurbazar S."/>
            <person name="Westhof E."/>
            <person name="Delsuc F."/>
            <person name="Lehrach H."/>
            <person name="Reinhardt R."/>
            <person name="Weissenbach J."/>
            <person name="Roy S.W."/>
            <person name="Artiguenave F."/>
            <person name="Postlethwait J.H."/>
            <person name="Manak J.R."/>
            <person name="Thompson E.M."/>
            <person name="Jaillon O."/>
            <person name="Du Pasquier L."/>
            <person name="Boudinot P."/>
            <person name="Liberles D.A."/>
            <person name="Volff J.N."/>
            <person name="Philippe H."/>
            <person name="Lenhard B."/>
            <person name="Roest Crollius H."/>
            <person name="Wincker P."/>
            <person name="Chourrout D."/>
        </authorList>
    </citation>
    <scope>NUCLEOTIDE SEQUENCE [LARGE SCALE GENOMIC DNA]</scope>
</reference>
<dbReference type="FunFam" id="1.20.1070.10:FF:000058">
    <property type="entry name" value="Adhesion G protein-coupled receptor F5"/>
    <property type="match status" value="1"/>
</dbReference>
<feature type="transmembrane region" description="Helical" evidence="8">
    <location>
        <begin position="804"/>
        <end position="832"/>
    </location>
</feature>
<dbReference type="GO" id="GO:0005886">
    <property type="term" value="C:plasma membrane"/>
    <property type="evidence" value="ECO:0007669"/>
    <property type="project" value="TreeGrafter"/>
</dbReference>
<comment type="subcellular location">
    <subcellularLocation>
        <location evidence="1">Membrane</location>
        <topology evidence="1">Multi-pass membrane protein</topology>
    </subcellularLocation>
</comment>
<dbReference type="PANTHER" id="PTHR12011">
    <property type="entry name" value="ADHESION G-PROTEIN COUPLED RECEPTOR"/>
    <property type="match status" value="1"/>
</dbReference>
<dbReference type="Gene3D" id="2.60.220.50">
    <property type="match status" value="1"/>
</dbReference>
<dbReference type="SMART" id="SM00303">
    <property type="entry name" value="GPS"/>
    <property type="match status" value="1"/>
</dbReference>
<dbReference type="InterPro" id="IPR000832">
    <property type="entry name" value="GPCR_2_secretin-like"/>
</dbReference>
<dbReference type="Gene3D" id="1.20.1070.10">
    <property type="entry name" value="Rhodopsin 7-helix transmembrane proteins"/>
    <property type="match status" value="1"/>
</dbReference>
<dbReference type="Pfam" id="PF00002">
    <property type="entry name" value="7tm_2"/>
    <property type="match status" value="1"/>
</dbReference>
<dbReference type="MEROPS" id="P02.013"/>
<feature type="transmembrane region" description="Helical" evidence="8">
    <location>
        <begin position="954"/>
        <end position="981"/>
    </location>
</feature>
<dbReference type="InterPro" id="IPR000203">
    <property type="entry name" value="GPS"/>
</dbReference>
<keyword evidence="7" id="KW-0325">Glycoprotein</keyword>
<sequence length="1111" mass="124306">MENEGQIFSHSRTNNNLFAFGTTNSVVQLVLQSGSNVQTLTRRLSSSRSRYQEILIHFPQSGTAVLSVNGGTPVQITLPRFQPLNNVDPGSITRVGAGRLFGFAQSATSCIRKLYINGRGIGLDFLSSCPLRRVDECAREYCLFPEIEECFKTTACDREISVNFQRQNTANIVVFSSNTQWYLHGFSIQVPEPVSFQISLSTNASFYEENQIPAIFDLPVGNHRRFFMWPMISNRLFFHLASGSISRFRILGGRVDECQLQNDLPGRSWWKLAKTAITGPSTAFDLFRNYGVINDENQQARVSQNTLSYKSKLVDEWQSLNIRRVEVNITRVTPTGPRLVFSAIYDGEGSSKLSWIANLLFVIVDIANTPATSWSELSANFPGDIVEFHASTVNSTTELHFTRAGGRFRVQDINCLRDGIQADDPCADQCITDSGCQAFMIGTQGCCLLSSFNETLVGFLTQAERDQGIEEFDTLFQKTTQPPINVWPEGAFDSTEMERGFQCRFNGPLAEQRERNLHEAFNCEDGEIASTVVKCSERGSRGPRILLIYSNYGRTHSNRTCPELRNIPDVDCVSPMVSRFIESSCNGKQRCRIDLPLLKENYLGEQCDVNEAMFLDVQYRCEDISPAEAIDFSSLDSIRETPLRELYSDILHIVADPEGEELQKKIDEVASSCKENVTTCLAEDIKGSSWPTSYCGYINTSCPEGTVGTAFRVCGPTGWEMPGLNLSKWQTHTKILLKHQKTAARDGAGQCVYWNTTALRWSAAGCSAVESNKTHTVCRCNHLTHFAILMDVNAVSTVMDAIDILVLTIITKIGLIVSVVALSMATFCFTFVPNMKNTRTIIHRNLSFSLLIAEIIFLLGIEYQEGESAAVCGVIAGFIHYSFLAAFSWMALEGIHLYLSLNQVFNVDNPEKMHYYYGFGYALPLIIVGITTLVKYDHYGDPERGHCWIKANEFMIWSFAGPVILVALINFVFLVSALRVVATHRKHSTRSASKLSTWSGWIKSSVVLLSLLGITWALGVFFVNVETTFVAYLFTITNSLQGLFIFIFHCAMNEKLIIELTRLTKRSRFCPAFVQNRYDLRKWGPSSSSSQSEAMAGRTSTMHLVEEQSAL</sequence>
<dbReference type="InterPro" id="IPR046338">
    <property type="entry name" value="GAIN_dom_sf"/>
</dbReference>
<dbReference type="InterPro" id="IPR013320">
    <property type="entry name" value="ConA-like_dom_sf"/>
</dbReference>
<dbReference type="PROSITE" id="PS50221">
    <property type="entry name" value="GAIN_B"/>
    <property type="match status" value="1"/>
</dbReference>
<evidence type="ECO:0000256" key="3">
    <source>
        <dbReference type="ARBA" id="ARBA00022692"/>
    </source>
</evidence>
<dbReference type="InterPro" id="IPR057244">
    <property type="entry name" value="GAIN_B"/>
</dbReference>
<feature type="transmembrane region" description="Helical" evidence="8">
    <location>
        <begin position="868"/>
        <end position="892"/>
    </location>
</feature>
<dbReference type="SUPFAM" id="SSF49899">
    <property type="entry name" value="Concanavalin A-like lectins/glucanases"/>
    <property type="match status" value="1"/>
</dbReference>
<dbReference type="Proteomes" id="UP000011014">
    <property type="component" value="Unassembled WGS sequence"/>
</dbReference>
<feature type="domain" description="GAIN-B" evidence="9">
    <location>
        <begin position="750"/>
        <end position="796"/>
    </location>
</feature>
<organism evidence="11">
    <name type="scientific">Oikopleura dioica</name>
    <name type="common">Tunicate</name>
    <dbReference type="NCBI Taxonomy" id="34765"/>
    <lineage>
        <taxon>Eukaryota</taxon>
        <taxon>Metazoa</taxon>
        <taxon>Chordata</taxon>
        <taxon>Tunicata</taxon>
        <taxon>Appendicularia</taxon>
        <taxon>Copelata</taxon>
        <taxon>Oikopleuridae</taxon>
        <taxon>Oikopleura</taxon>
    </lineage>
</organism>
<evidence type="ECO:0000259" key="9">
    <source>
        <dbReference type="PROSITE" id="PS50221"/>
    </source>
</evidence>
<dbReference type="InterPro" id="IPR043159">
    <property type="entry name" value="Lectin_gal-bd_sf"/>
</dbReference>
<keyword evidence="5 8" id="KW-0472">Membrane</keyword>
<dbReference type="Gene3D" id="2.60.120.740">
    <property type="match status" value="1"/>
</dbReference>
<dbReference type="GO" id="GO:0007166">
    <property type="term" value="P:cell surface receptor signaling pathway"/>
    <property type="evidence" value="ECO:0007669"/>
    <property type="project" value="InterPro"/>
</dbReference>
<dbReference type="PRINTS" id="PR00249">
    <property type="entry name" value="GPCRSECRETIN"/>
</dbReference>
<dbReference type="EMBL" id="FN655027">
    <property type="protein sequence ID" value="CBY37649.1"/>
    <property type="molecule type" value="Genomic_DNA"/>
</dbReference>
<evidence type="ECO:0000259" key="10">
    <source>
        <dbReference type="PROSITE" id="PS50261"/>
    </source>
</evidence>
<dbReference type="CDD" id="cd15440">
    <property type="entry name" value="7tmB2_latrophilin-like_invertebrate"/>
    <property type="match status" value="1"/>
</dbReference>
<feature type="transmembrane region" description="Helical" evidence="8">
    <location>
        <begin position="913"/>
        <end position="934"/>
    </location>
</feature>
<evidence type="ECO:0000256" key="6">
    <source>
        <dbReference type="ARBA" id="ARBA00023157"/>
    </source>
</evidence>
<dbReference type="GO" id="GO:0004930">
    <property type="term" value="F:G protein-coupled receptor activity"/>
    <property type="evidence" value="ECO:0007669"/>
    <property type="project" value="InterPro"/>
</dbReference>
<evidence type="ECO:0000256" key="5">
    <source>
        <dbReference type="ARBA" id="ARBA00023136"/>
    </source>
</evidence>
<evidence type="ECO:0000256" key="8">
    <source>
        <dbReference type="SAM" id="Phobius"/>
    </source>
</evidence>
<dbReference type="PROSITE" id="PS50261">
    <property type="entry name" value="G_PROTEIN_RECEP_F2_4"/>
    <property type="match status" value="1"/>
</dbReference>
<dbReference type="Pfam" id="PF01825">
    <property type="entry name" value="GPS"/>
    <property type="match status" value="1"/>
</dbReference>
<evidence type="ECO:0000256" key="1">
    <source>
        <dbReference type="ARBA" id="ARBA00004141"/>
    </source>
</evidence>
<feature type="transmembrane region" description="Helical" evidence="8">
    <location>
        <begin position="1001"/>
        <end position="1023"/>
    </location>
</feature>
<keyword evidence="3 8" id="KW-0812">Transmembrane</keyword>
<protein>
    <submittedName>
        <fullName evidence="11">Uncharacterized protein</fullName>
    </submittedName>
</protein>
<keyword evidence="4 8" id="KW-1133">Transmembrane helix</keyword>